<dbReference type="AlphaFoldDB" id="A0AAF0KCB4"/>
<proteinExistence type="predicted"/>
<dbReference type="Pfam" id="PF23343">
    <property type="entry name" value="REP_ORF2-G2P"/>
    <property type="match status" value="1"/>
</dbReference>
<evidence type="ECO:0000259" key="1">
    <source>
        <dbReference type="Pfam" id="PF23343"/>
    </source>
</evidence>
<gene>
    <name evidence="2" type="ORF">CFBP5477_008505</name>
</gene>
<name>A0AAF0KCB4_9HYPH</name>
<evidence type="ECO:0000313" key="3">
    <source>
        <dbReference type="Proteomes" id="UP000298664"/>
    </source>
</evidence>
<evidence type="ECO:0000313" key="2">
    <source>
        <dbReference type="EMBL" id="WHA39895.1"/>
    </source>
</evidence>
<dbReference type="InterPro" id="IPR056906">
    <property type="entry name" value="ORF2/G2P_dom"/>
</dbReference>
<dbReference type="RefSeq" id="WP_137394421.1">
    <property type="nucleotide sequence ID" value="NZ_CP124733.1"/>
</dbReference>
<sequence length="433" mass="49843">MCNSPNMLADKSLVACRKCGQCRSNRIDEWVGRCIAESKTSVATTFVTLTYGRDENGSESHPRAAILTYSDVQKYFKQLRNRGYPCRYFVVGELGSKKGRAHWHGLIFWKEDVPTFMTDYGNNSWHPGKRELPIQVPIQWDKRFNEPCWPHGFSHWTTVKNGYEKGSIAYACKYINKDVDDATAQSKLAMSKLPPIGSAYFIERAQKFVDAGISPQDPFYQFPAQAQRKNGNVINFMLRGKVQSIFCEAFITKWAEQIGGHYPPSKYLEEFEDAKTRKESGEYEYLGRIAEEKRHVRAASDKIFTDRRFPMNAPFGYTDRDIFIDPDTLLPTVRGGEGACLYFYENSKGTKGWYPNPEREKAVPSVEQVLKRIHDQPPGRKWRPSGQHQWVLHLSEKYEVVWIGLGSYLLGRYRLMKTLDATGKRVWGKSHKP</sequence>
<dbReference type="EMBL" id="CP124733">
    <property type="protein sequence ID" value="WHA39895.1"/>
    <property type="molecule type" value="Genomic_DNA"/>
</dbReference>
<organism evidence="2 3">
    <name type="scientific">Agrobacterium larrymoorei</name>
    <dbReference type="NCBI Taxonomy" id="160699"/>
    <lineage>
        <taxon>Bacteria</taxon>
        <taxon>Pseudomonadati</taxon>
        <taxon>Pseudomonadota</taxon>
        <taxon>Alphaproteobacteria</taxon>
        <taxon>Hyphomicrobiales</taxon>
        <taxon>Rhizobiaceae</taxon>
        <taxon>Rhizobium/Agrobacterium group</taxon>
        <taxon>Agrobacterium</taxon>
    </lineage>
</organism>
<reference evidence="2" key="1">
    <citation type="submission" date="2023-05" db="EMBL/GenBank/DDBJ databases">
        <title>Complete genome sequence of Agrobacterium larrymoorei CFBP5477.</title>
        <authorList>
            <person name="Yen H.-C."/>
            <person name="Chou L."/>
            <person name="Lin Y.-C."/>
            <person name="Lai E.-M."/>
            <person name="Kuo C.-H."/>
        </authorList>
    </citation>
    <scope>NUCLEOTIDE SEQUENCE</scope>
    <source>
        <strain evidence="2">CFBP5477</strain>
    </source>
</reference>
<accession>A0AAF0KCB4</accession>
<feature type="domain" description="Replication-associated protein ORF2/G2P" evidence="1">
    <location>
        <begin position="45"/>
        <end position="178"/>
    </location>
</feature>
<protein>
    <recommendedName>
        <fullName evidence="1">Replication-associated protein ORF2/G2P domain-containing protein</fullName>
    </recommendedName>
</protein>
<dbReference type="Proteomes" id="UP000298664">
    <property type="component" value="Chromosome Circular"/>
</dbReference>